<feature type="compositionally biased region" description="Polar residues" evidence="1">
    <location>
        <begin position="11"/>
        <end position="30"/>
    </location>
</feature>
<feature type="compositionally biased region" description="Basic and acidic residues" evidence="1">
    <location>
        <begin position="54"/>
        <end position="66"/>
    </location>
</feature>
<organism evidence="2 3">
    <name type="scientific">Epichloe bromicola</name>
    <dbReference type="NCBI Taxonomy" id="79588"/>
    <lineage>
        <taxon>Eukaryota</taxon>
        <taxon>Fungi</taxon>
        <taxon>Dikarya</taxon>
        <taxon>Ascomycota</taxon>
        <taxon>Pezizomycotina</taxon>
        <taxon>Sordariomycetes</taxon>
        <taxon>Hypocreomycetidae</taxon>
        <taxon>Hypocreales</taxon>
        <taxon>Clavicipitaceae</taxon>
        <taxon>Epichloe</taxon>
    </lineage>
</organism>
<comment type="caution">
    <text evidence="2">The sequence shown here is derived from an EMBL/GenBank/DDBJ whole genome shotgun (WGS) entry which is preliminary data.</text>
</comment>
<dbReference type="InterPro" id="IPR024368">
    <property type="entry name" value="Ecl1/2/3"/>
</dbReference>
<feature type="region of interest" description="Disordered" evidence="1">
    <location>
        <begin position="1"/>
        <end position="66"/>
    </location>
</feature>
<proteinExistence type="predicted"/>
<name>A0ABQ0CKI7_9HYPO</name>
<dbReference type="EMBL" id="BAAFGZ010000062">
    <property type="protein sequence ID" value="GAB0133962.1"/>
    <property type="molecule type" value="Genomic_DNA"/>
</dbReference>
<dbReference type="Proteomes" id="UP001562357">
    <property type="component" value="Unassembled WGS sequence"/>
</dbReference>
<evidence type="ECO:0000256" key="1">
    <source>
        <dbReference type="SAM" id="MobiDB-lite"/>
    </source>
</evidence>
<reference evidence="3" key="1">
    <citation type="submission" date="2024-06" db="EMBL/GenBank/DDBJ databases">
        <title>Draft Genome Sequences of Epichloe bromicola Strains Isolated from Elymus ciliaris.</title>
        <authorList>
            <consortium name="Epichloe bromicola genome sequencing consortium"/>
            <person name="Miura A."/>
            <person name="Imano S."/>
            <person name="Ashida A."/>
            <person name="Sato I."/>
            <person name="Chiba S."/>
            <person name="Tanaka A."/>
            <person name="Camagna M."/>
            <person name="Takemoto D."/>
        </authorList>
    </citation>
    <scope>NUCLEOTIDE SEQUENCE [LARGE SCALE GENOMIC DNA]</scope>
    <source>
        <strain evidence="3">DP</strain>
    </source>
</reference>
<gene>
    <name evidence="2" type="primary">g2351</name>
    <name evidence="2" type="ORF">EsDP_00002351</name>
</gene>
<evidence type="ECO:0000313" key="2">
    <source>
        <dbReference type="EMBL" id="GAB0133962.1"/>
    </source>
</evidence>
<feature type="compositionally biased region" description="Basic residues" evidence="1">
    <location>
        <begin position="1"/>
        <end position="10"/>
    </location>
</feature>
<feature type="compositionally biased region" description="Polar residues" evidence="1">
    <location>
        <begin position="143"/>
        <end position="164"/>
    </location>
</feature>
<feature type="region of interest" description="Disordered" evidence="1">
    <location>
        <begin position="137"/>
        <end position="269"/>
    </location>
</feature>
<dbReference type="Pfam" id="PF12855">
    <property type="entry name" value="Ecl1"/>
    <property type="match status" value="1"/>
</dbReference>
<keyword evidence="3" id="KW-1185">Reference proteome</keyword>
<sequence>MHHHRRKSGHGHNNTSMTDVRKSATSTEPSSKQHKRPGMSRRHTPSSTQKSSRSHREREREREYYDTWQDERESFPQFCMTCEKQFVPHDEKHLYCSETCRRVDQNPTWHPSQMRTHSVGGNHSYYNSGHAEPRDIIPRASPSRPNSMHFSQSPPASPGTMSTAHHSDALSALRSLTMGPPSPPSPTGSNGGGLWPFSRSIATSPSGSYRRPPSGPHLSSTYDTGYHYSAGPYTYDAGSSGLDRPLPTRHPGAYSRPKSIELLTPVLGR</sequence>
<feature type="compositionally biased region" description="Basic residues" evidence="1">
    <location>
        <begin position="32"/>
        <end position="44"/>
    </location>
</feature>
<accession>A0ABQ0CKI7</accession>
<protein>
    <recommendedName>
        <fullName evidence="4">Life-span regulatory factor domain-containing protein</fullName>
    </recommendedName>
</protein>
<evidence type="ECO:0008006" key="4">
    <source>
        <dbReference type="Google" id="ProtNLM"/>
    </source>
</evidence>
<evidence type="ECO:0000313" key="3">
    <source>
        <dbReference type="Proteomes" id="UP001562357"/>
    </source>
</evidence>